<dbReference type="GO" id="GO:0006355">
    <property type="term" value="P:regulation of DNA-templated transcription"/>
    <property type="evidence" value="ECO:0007669"/>
    <property type="project" value="TreeGrafter"/>
</dbReference>
<dbReference type="InterPro" id="IPR003347">
    <property type="entry name" value="JmjC_dom"/>
</dbReference>
<keyword evidence="10" id="KW-1185">Reference proteome</keyword>
<feature type="domain" description="JmjC" evidence="9">
    <location>
        <begin position="144"/>
        <end position="324"/>
    </location>
</feature>
<dbReference type="SUPFAM" id="SSF51197">
    <property type="entry name" value="Clavaminate synthase-like"/>
    <property type="match status" value="1"/>
</dbReference>
<keyword evidence="3" id="KW-0863">Zinc-finger</keyword>
<reference evidence="11" key="1">
    <citation type="submission" date="2022-11" db="UniProtKB">
        <authorList>
            <consortium name="WormBaseParasite"/>
        </authorList>
    </citation>
    <scope>IDENTIFICATION</scope>
</reference>
<keyword evidence="5" id="KW-0156">Chromatin regulator</keyword>
<dbReference type="Pfam" id="PF00628">
    <property type="entry name" value="PHD"/>
    <property type="match status" value="1"/>
</dbReference>
<dbReference type="SMART" id="SM00249">
    <property type="entry name" value="PHD"/>
    <property type="match status" value="1"/>
</dbReference>
<evidence type="ECO:0000256" key="3">
    <source>
        <dbReference type="ARBA" id="ARBA00022771"/>
    </source>
</evidence>
<dbReference type="Proteomes" id="UP000887564">
    <property type="component" value="Unplaced"/>
</dbReference>
<proteinExistence type="predicted"/>
<dbReference type="WBParaSite" id="PEQ_0001023701-mRNA-1">
    <property type="protein sequence ID" value="PEQ_0001023701-mRNA-1"/>
    <property type="gene ID" value="PEQ_0001023701"/>
</dbReference>
<name>A0A914RVH6_PAREQ</name>
<protein>
    <submittedName>
        <fullName evidence="11">JmjC domain-containing protein</fullName>
    </submittedName>
</protein>
<evidence type="ECO:0000256" key="6">
    <source>
        <dbReference type="ARBA" id="ARBA00022964"/>
    </source>
</evidence>
<evidence type="ECO:0000256" key="2">
    <source>
        <dbReference type="ARBA" id="ARBA00022723"/>
    </source>
</evidence>
<evidence type="ECO:0000256" key="5">
    <source>
        <dbReference type="ARBA" id="ARBA00022853"/>
    </source>
</evidence>
<evidence type="ECO:0000313" key="11">
    <source>
        <dbReference type="WBParaSite" id="PEQ_0001023701-mRNA-1"/>
    </source>
</evidence>
<evidence type="ECO:0000256" key="7">
    <source>
        <dbReference type="ARBA" id="ARBA00023004"/>
    </source>
</evidence>
<comment type="subcellular location">
    <subcellularLocation>
        <location evidence="1">Nucleus</location>
    </subcellularLocation>
</comment>
<dbReference type="PANTHER" id="PTHR10694">
    <property type="entry name" value="LYSINE-SPECIFIC DEMETHYLASE"/>
    <property type="match status" value="1"/>
</dbReference>
<keyword evidence="8" id="KW-0539">Nucleus</keyword>
<evidence type="ECO:0000256" key="4">
    <source>
        <dbReference type="ARBA" id="ARBA00022833"/>
    </source>
</evidence>
<accession>A0A914RVH6</accession>
<dbReference type="PANTHER" id="PTHR10694:SF33">
    <property type="entry name" value="LYSINE-SPECIFIC DEMETHYLASE 5"/>
    <property type="match status" value="1"/>
</dbReference>
<dbReference type="SUPFAM" id="SSF57903">
    <property type="entry name" value="FYVE/PHD zinc finger"/>
    <property type="match status" value="1"/>
</dbReference>
<dbReference type="AlphaFoldDB" id="A0A914RVH6"/>
<keyword evidence="6" id="KW-0560">Oxidoreductase</keyword>
<keyword evidence="2" id="KW-0479">Metal-binding</keyword>
<dbReference type="InterPro" id="IPR019787">
    <property type="entry name" value="Znf_PHD-finger"/>
</dbReference>
<dbReference type="Pfam" id="PF02373">
    <property type="entry name" value="JmjC"/>
    <property type="match status" value="1"/>
</dbReference>
<dbReference type="SMART" id="SM00558">
    <property type="entry name" value="JmjC"/>
    <property type="match status" value="1"/>
</dbReference>
<dbReference type="GO" id="GO:0034647">
    <property type="term" value="F:histone H3K4me/H3K4me2/H3K4me3 demethylase activity"/>
    <property type="evidence" value="ECO:0007669"/>
    <property type="project" value="TreeGrafter"/>
</dbReference>
<dbReference type="InterPro" id="IPR001965">
    <property type="entry name" value="Znf_PHD"/>
</dbReference>
<dbReference type="InterPro" id="IPR011011">
    <property type="entry name" value="Znf_FYVE_PHD"/>
</dbReference>
<keyword evidence="7" id="KW-0408">Iron</keyword>
<keyword evidence="4" id="KW-0862">Zinc</keyword>
<evidence type="ECO:0000256" key="8">
    <source>
        <dbReference type="ARBA" id="ARBA00023242"/>
    </source>
</evidence>
<organism evidence="10 11">
    <name type="scientific">Parascaris equorum</name>
    <name type="common">Equine roundworm</name>
    <dbReference type="NCBI Taxonomy" id="6256"/>
    <lineage>
        <taxon>Eukaryota</taxon>
        <taxon>Metazoa</taxon>
        <taxon>Ecdysozoa</taxon>
        <taxon>Nematoda</taxon>
        <taxon>Chromadorea</taxon>
        <taxon>Rhabditida</taxon>
        <taxon>Spirurina</taxon>
        <taxon>Ascaridomorpha</taxon>
        <taxon>Ascaridoidea</taxon>
        <taxon>Ascarididae</taxon>
        <taxon>Parascaris</taxon>
    </lineage>
</organism>
<evidence type="ECO:0000259" key="9">
    <source>
        <dbReference type="PROSITE" id="PS51184"/>
    </source>
</evidence>
<dbReference type="GO" id="GO:0005634">
    <property type="term" value="C:nucleus"/>
    <property type="evidence" value="ECO:0007669"/>
    <property type="project" value="UniProtKB-SubCell"/>
</dbReference>
<dbReference type="Gene3D" id="2.30.30.1150">
    <property type="match status" value="1"/>
</dbReference>
<dbReference type="PROSITE" id="PS51184">
    <property type="entry name" value="JMJC"/>
    <property type="match status" value="1"/>
</dbReference>
<evidence type="ECO:0000313" key="10">
    <source>
        <dbReference type="Proteomes" id="UP000887564"/>
    </source>
</evidence>
<dbReference type="GO" id="GO:0000785">
    <property type="term" value="C:chromatin"/>
    <property type="evidence" value="ECO:0007669"/>
    <property type="project" value="TreeGrafter"/>
</dbReference>
<evidence type="ECO:0000256" key="1">
    <source>
        <dbReference type="ARBA" id="ARBA00004123"/>
    </source>
</evidence>
<dbReference type="Gene3D" id="2.60.120.650">
    <property type="entry name" value="Cupin"/>
    <property type="match status" value="1"/>
</dbReference>
<keyword evidence="6" id="KW-0223">Dioxygenase</keyword>
<sequence length="372" mass="42378">MQGRRRVPEPRTKSMAGLRHTVKEKKVKSIDPMDEVMCKKCGRGDDENCLLLCDDCDYALHTYCCEPPLNAVPKVYLASKEYKFALIYLNKTKLHLVATVGGDCIQYFHDFLRLGGEELLQREWRCQKCVIAAIKEIADSFGFHDSQVKYNLLTFAEYANEWKRNYFRQNPTVGSGFPMPGKDFSGMMVPWVYIGMCFSAFCWHTEDHWTYSVNYMHWGERKIWYGVSGLDGAHFDDVVKGLVPDLFEKQPDLLHHMTTTVNPAVLLHKGVNVYTVHQEPGEFVITFPRSYHAGYNEGLNCAEAVNFAPADWELIVRMAKNAGQLSIGMCVAAYEQMHEICGREARLRKSVADMGVVKLNMKTLVSVTVAEL</sequence>
<dbReference type="GO" id="GO:0008270">
    <property type="term" value="F:zinc ion binding"/>
    <property type="evidence" value="ECO:0007669"/>
    <property type="project" value="UniProtKB-KW"/>
</dbReference>